<evidence type="ECO:0000259" key="3">
    <source>
        <dbReference type="Pfam" id="PF09851"/>
    </source>
</evidence>
<evidence type="ECO:0000256" key="2">
    <source>
        <dbReference type="SAM" id="Phobius"/>
    </source>
</evidence>
<name>A0ABD5VMP0_9EURY</name>
<keyword evidence="2" id="KW-1133">Transmembrane helix</keyword>
<evidence type="ECO:0000256" key="1">
    <source>
        <dbReference type="SAM" id="MobiDB-lite"/>
    </source>
</evidence>
<dbReference type="Pfam" id="PF09851">
    <property type="entry name" value="SHOCT"/>
    <property type="match status" value="1"/>
</dbReference>
<feature type="region of interest" description="Disordered" evidence="1">
    <location>
        <begin position="112"/>
        <end position="133"/>
    </location>
</feature>
<feature type="domain" description="SHOCT" evidence="3">
    <location>
        <begin position="90"/>
        <end position="115"/>
    </location>
</feature>
<gene>
    <name evidence="4" type="ORF">ACFQGB_17975</name>
</gene>
<dbReference type="Proteomes" id="UP001596395">
    <property type="component" value="Unassembled WGS sequence"/>
</dbReference>
<keyword evidence="5" id="KW-1185">Reference proteome</keyword>
<keyword evidence="2" id="KW-0812">Transmembrane</keyword>
<dbReference type="InterPro" id="IPR018649">
    <property type="entry name" value="SHOCT"/>
</dbReference>
<dbReference type="AlphaFoldDB" id="A0ABD5VMP0"/>
<proteinExistence type="predicted"/>
<feature type="transmembrane region" description="Helical" evidence="2">
    <location>
        <begin position="21"/>
        <end position="41"/>
    </location>
</feature>
<dbReference type="EMBL" id="JBHSXN010000004">
    <property type="protein sequence ID" value="MFC6954759.1"/>
    <property type="molecule type" value="Genomic_DNA"/>
</dbReference>
<feature type="transmembrane region" description="Helical" evidence="2">
    <location>
        <begin position="47"/>
        <end position="67"/>
    </location>
</feature>
<accession>A0ABD5VMP0</accession>
<comment type="caution">
    <text evidence="4">The sequence shown here is derived from an EMBL/GenBank/DDBJ whole genome shotgun (WGS) entry which is preliminary data.</text>
</comment>
<dbReference type="RefSeq" id="WP_336351702.1">
    <property type="nucleotide sequence ID" value="NZ_JAZAQL010000004.1"/>
</dbReference>
<organism evidence="4 5">
    <name type="scientific">Halorubellus litoreus</name>
    <dbReference type="NCBI Taxonomy" id="755308"/>
    <lineage>
        <taxon>Archaea</taxon>
        <taxon>Methanobacteriati</taxon>
        <taxon>Methanobacteriota</taxon>
        <taxon>Stenosarchaea group</taxon>
        <taxon>Halobacteria</taxon>
        <taxon>Halobacteriales</taxon>
        <taxon>Halorubellaceae</taxon>
        <taxon>Halorubellus</taxon>
    </lineage>
</organism>
<reference evidence="4 5" key="1">
    <citation type="journal article" date="2019" name="Int. J. Syst. Evol. Microbiol.">
        <title>The Global Catalogue of Microorganisms (GCM) 10K type strain sequencing project: providing services to taxonomists for standard genome sequencing and annotation.</title>
        <authorList>
            <consortium name="The Broad Institute Genomics Platform"/>
            <consortium name="The Broad Institute Genome Sequencing Center for Infectious Disease"/>
            <person name="Wu L."/>
            <person name="Ma J."/>
        </authorList>
    </citation>
    <scope>NUCLEOTIDE SEQUENCE [LARGE SCALE GENOMIC DNA]</scope>
    <source>
        <strain evidence="4 5">GX26</strain>
    </source>
</reference>
<protein>
    <submittedName>
        <fullName evidence="4">SHOCT domain-containing protein</fullName>
    </submittedName>
</protein>
<evidence type="ECO:0000313" key="4">
    <source>
        <dbReference type="EMBL" id="MFC6954759.1"/>
    </source>
</evidence>
<sequence length="133" mass="14695">MFTDRRNRQRTETTGVGVHAVSSLVAAGVTALTLTVAFGLLALDVSVFWVAFPIGFGVVLPAAIGIARARHAEDRRATDARQTSDAHAGLQILRERYATGELSEAEFEQRVERLLESESEDHPRDHARNETRR</sequence>
<evidence type="ECO:0000313" key="5">
    <source>
        <dbReference type="Proteomes" id="UP001596395"/>
    </source>
</evidence>
<keyword evidence="2" id="KW-0472">Membrane</keyword>